<dbReference type="AlphaFoldDB" id="A0AAV4P835"/>
<protein>
    <submittedName>
        <fullName evidence="2">Uncharacterized protein</fullName>
    </submittedName>
</protein>
<dbReference type="EMBL" id="BPLR01004143">
    <property type="protein sequence ID" value="GIX92648.1"/>
    <property type="molecule type" value="Genomic_DNA"/>
</dbReference>
<dbReference type="Proteomes" id="UP001054945">
    <property type="component" value="Unassembled WGS sequence"/>
</dbReference>
<sequence length="123" mass="13626">MEEKGESGSAGPETSRGDLDSFSRTPYLGELVPERCRLSREMIYEDAPSIFRTSLQPLPPRDAWRIKDRGFPFDGLNHEDLIRICISGNVSISLSGPLIPLIRDITHAGDSIPTCCQARQLAL</sequence>
<reference evidence="2 3" key="1">
    <citation type="submission" date="2021-06" db="EMBL/GenBank/DDBJ databases">
        <title>Caerostris extrusa draft genome.</title>
        <authorList>
            <person name="Kono N."/>
            <person name="Arakawa K."/>
        </authorList>
    </citation>
    <scope>NUCLEOTIDE SEQUENCE [LARGE SCALE GENOMIC DNA]</scope>
</reference>
<name>A0AAV4P835_CAEEX</name>
<comment type="caution">
    <text evidence="2">The sequence shown here is derived from an EMBL/GenBank/DDBJ whole genome shotgun (WGS) entry which is preliminary data.</text>
</comment>
<organism evidence="2 3">
    <name type="scientific">Caerostris extrusa</name>
    <name type="common">Bark spider</name>
    <name type="synonym">Caerostris bankana</name>
    <dbReference type="NCBI Taxonomy" id="172846"/>
    <lineage>
        <taxon>Eukaryota</taxon>
        <taxon>Metazoa</taxon>
        <taxon>Ecdysozoa</taxon>
        <taxon>Arthropoda</taxon>
        <taxon>Chelicerata</taxon>
        <taxon>Arachnida</taxon>
        <taxon>Araneae</taxon>
        <taxon>Araneomorphae</taxon>
        <taxon>Entelegynae</taxon>
        <taxon>Araneoidea</taxon>
        <taxon>Araneidae</taxon>
        <taxon>Caerostris</taxon>
    </lineage>
</organism>
<gene>
    <name evidence="2" type="ORF">CEXT_90771</name>
</gene>
<evidence type="ECO:0000313" key="3">
    <source>
        <dbReference type="Proteomes" id="UP001054945"/>
    </source>
</evidence>
<accession>A0AAV4P835</accession>
<proteinExistence type="predicted"/>
<evidence type="ECO:0000313" key="2">
    <source>
        <dbReference type="EMBL" id="GIX92648.1"/>
    </source>
</evidence>
<keyword evidence="3" id="KW-1185">Reference proteome</keyword>
<feature type="region of interest" description="Disordered" evidence="1">
    <location>
        <begin position="1"/>
        <end position="25"/>
    </location>
</feature>
<evidence type="ECO:0000256" key="1">
    <source>
        <dbReference type="SAM" id="MobiDB-lite"/>
    </source>
</evidence>